<dbReference type="AlphaFoldDB" id="A0A1N7S7E8"/>
<accession>A0A1N7S7E8</accession>
<keyword evidence="3" id="KW-1185">Reference proteome</keyword>
<keyword evidence="1" id="KW-0472">Membrane</keyword>
<gene>
    <name evidence="2" type="ORF">BN2476_330059</name>
</gene>
<comment type="caution">
    <text evidence="2">The sequence shown here is derived from an EMBL/GenBank/DDBJ whole genome shotgun (WGS) entry which is preliminary data.</text>
</comment>
<feature type="transmembrane region" description="Helical" evidence="1">
    <location>
        <begin position="15"/>
        <end position="33"/>
    </location>
</feature>
<name>A0A1N7S7E8_9BURK</name>
<protein>
    <submittedName>
        <fullName evidence="2">Uncharacterized protein</fullName>
    </submittedName>
</protein>
<dbReference type="OrthoDB" id="9020852at2"/>
<keyword evidence="1" id="KW-1133">Transmembrane helix</keyword>
<evidence type="ECO:0000256" key="1">
    <source>
        <dbReference type="SAM" id="Phobius"/>
    </source>
</evidence>
<keyword evidence="1" id="KW-0812">Transmembrane</keyword>
<dbReference type="RefSeq" id="WP_143810986.1">
    <property type="nucleotide sequence ID" value="NZ_CYGY02000033.1"/>
</dbReference>
<dbReference type="Proteomes" id="UP000195569">
    <property type="component" value="Unassembled WGS sequence"/>
</dbReference>
<sequence length="182" mass="19177">MEDYRISKWTFDTSAGLGLGFGVLAMSGGMISLKDPGNKPHHFHYGGFGIGFSRGLSLKKIEIPESIVQNYVPSGSGSLASFPSTGIVYMTKAFKRTELTEADICGMAAYVEIGGGVVAGYAGTLMFLGLNQSLVLPAFEFPQFAHLLYVAISQAPAVLFMRGASMGPQAGVGVNGMLGMLH</sequence>
<proteinExistence type="predicted"/>
<evidence type="ECO:0000313" key="2">
    <source>
        <dbReference type="EMBL" id="SIT42943.1"/>
    </source>
</evidence>
<reference evidence="2" key="1">
    <citation type="submission" date="2016-12" db="EMBL/GenBank/DDBJ databases">
        <authorList>
            <person name="Moulin L."/>
        </authorList>
    </citation>
    <scope>NUCLEOTIDE SEQUENCE [LARGE SCALE GENOMIC DNA]</scope>
    <source>
        <strain evidence="2">STM 7183</strain>
    </source>
</reference>
<evidence type="ECO:0000313" key="3">
    <source>
        <dbReference type="Proteomes" id="UP000195569"/>
    </source>
</evidence>
<dbReference type="EMBL" id="CYGY02000033">
    <property type="protein sequence ID" value="SIT42943.1"/>
    <property type="molecule type" value="Genomic_DNA"/>
</dbReference>
<organism evidence="2 3">
    <name type="scientific">Paraburkholderia piptadeniae</name>
    <dbReference type="NCBI Taxonomy" id="1701573"/>
    <lineage>
        <taxon>Bacteria</taxon>
        <taxon>Pseudomonadati</taxon>
        <taxon>Pseudomonadota</taxon>
        <taxon>Betaproteobacteria</taxon>
        <taxon>Burkholderiales</taxon>
        <taxon>Burkholderiaceae</taxon>
        <taxon>Paraburkholderia</taxon>
    </lineage>
</organism>